<keyword evidence="2" id="KW-0560">Oxidoreductase</keyword>
<proteinExistence type="predicted"/>
<dbReference type="OrthoDB" id="47007at2759"/>
<accession>A0A0P1BP28</accession>
<sequence length="314" mass="33655">MSHALHRYFHANASGSTGSNGSSSDVKTIGAPYALVTGATGGMGEEWALQLAELGFNIIIQGRNRTKLEAVKAQISKRRAAASSRNAGDAVDVRLLVCEATIYPNAGLTDGLAAVLSDPAIRLTVLINNLGVNVTHFPRLEDTKSEEIAEIVIANSFFPAETARICLPHLKRHQPALLVTVTSIGAWATPPYLAPYIGTKGFDVAFSDSLRNEQISEGTQVDVVCMAPGQVQSGMCNEPVGLMIPTSKDWVTSAIASLRSTWWTPVPAAVIAPWTPHAWGQWFTALAPRCIIGPMSRNIIKDLKAKEMDARKGL</sequence>
<dbReference type="PRINTS" id="PR00081">
    <property type="entry name" value="GDHRDH"/>
</dbReference>
<evidence type="ECO:0000256" key="2">
    <source>
        <dbReference type="ARBA" id="ARBA00023002"/>
    </source>
</evidence>
<dbReference type="Pfam" id="PF00106">
    <property type="entry name" value="adh_short"/>
    <property type="match status" value="1"/>
</dbReference>
<dbReference type="AlphaFoldDB" id="A0A0P1BP28"/>
<keyword evidence="1" id="KW-0521">NADP</keyword>
<evidence type="ECO:0000313" key="3">
    <source>
        <dbReference type="EMBL" id="CEH17927.1"/>
    </source>
</evidence>
<reference evidence="3 4" key="1">
    <citation type="submission" date="2014-09" db="EMBL/GenBank/DDBJ databases">
        <authorList>
            <person name="Magalhaes I.L.F."/>
            <person name="Oliveira U."/>
            <person name="Santos F.R."/>
            <person name="Vidigal T.H.D.A."/>
            <person name="Brescovit A.D."/>
            <person name="Santos A.J."/>
        </authorList>
    </citation>
    <scope>NUCLEOTIDE SEQUENCE [LARGE SCALE GENOMIC DNA]</scope>
</reference>
<dbReference type="GO" id="GO:0030497">
    <property type="term" value="P:fatty acid elongation"/>
    <property type="evidence" value="ECO:0007669"/>
    <property type="project" value="TreeGrafter"/>
</dbReference>
<dbReference type="InterPro" id="IPR036291">
    <property type="entry name" value="NAD(P)-bd_dom_sf"/>
</dbReference>
<keyword evidence="4" id="KW-1185">Reference proteome</keyword>
<dbReference type="InterPro" id="IPR002347">
    <property type="entry name" value="SDR_fam"/>
</dbReference>
<organism evidence="3 4">
    <name type="scientific">Ceraceosorus bombacis</name>
    <dbReference type="NCBI Taxonomy" id="401625"/>
    <lineage>
        <taxon>Eukaryota</taxon>
        <taxon>Fungi</taxon>
        <taxon>Dikarya</taxon>
        <taxon>Basidiomycota</taxon>
        <taxon>Ustilaginomycotina</taxon>
        <taxon>Exobasidiomycetes</taxon>
        <taxon>Ceraceosorales</taxon>
        <taxon>Ceraceosoraceae</taxon>
        <taxon>Ceraceosorus</taxon>
    </lineage>
</organism>
<dbReference type="EMBL" id="CCYA01000265">
    <property type="protein sequence ID" value="CEH17927.1"/>
    <property type="molecule type" value="Genomic_DNA"/>
</dbReference>
<evidence type="ECO:0000256" key="1">
    <source>
        <dbReference type="ARBA" id="ARBA00022857"/>
    </source>
</evidence>
<evidence type="ECO:0000313" key="4">
    <source>
        <dbReference type="Proteomes" id="UP000054845"/>
    </source>
</evidence>
<dbReference type="GO" id="GO:0005783">
    <property type="term" value="C:endoplasmic reticulum"/>
    <property type="evidence" value="ECO:0007669"/>
    <property type="project" value="TreeGrafter"/>
</dbReference>
<dbReference type="SUPFAM" id="SSF51735">
    <property type="entry name" value="NAD(P)-binding Rossmann-fold domains"/>
    <property type="match status" value="1"/>
</dbReference>
<protein>
    <submittedName>
        <fullName evidence="3">Short chain dehydrogenase</fullName>
    </submittedName>
</protein>
<dbReference type="STRING" id="401625.A0A0P1BP28"/>
<dbReference type="Gene3D" id="3.40.50.720">
    <property type="entry name" value="NAD(P)-binding Rossmann-like Domain"/>
    <property type="match status" value="1"/>
</dbReference>
<dbReference type="Proteomes" id="UP000054845">
    <property type="component" value="Unassembled WGS sequence"/>
</dbReference>
<dbReference type="GO" id="GO:0016491">
    <property type="term" value="F:oxidoreductase activity"/>
    <property type="evidence" value="ECO:0007669"/>
    <property type="project" value="UniProtKB-KW"/>
</dbReference>
<dbReference type="PANTHER" id="PTHR43086">
    <property type="entry name" value="VERY-LONG-CHAIN 3-OXOOACYL-COA REDUCTASE"/>
    <property type="match status" value="1"/>
</dbReference>
<name>A0A0P1BP28_9BASI</name>
<dbReference type="PANTHER" id="PTHR43086:SF2">
    <property type="entry name" value="HYDROXYSTEROID DEHYDROGENASE-LIKE PROTEIN 1"/>
    <property type="match status" value="1"/>
</dbReference>